<dbReference type="AlphaFoldDB" id="A0A8D9B370"/>
<protein>
    <submittedName>
        <fullName evidence="1">Uncharacterized protein</fullName>
    </submittedName>
</protein>
<organism evidence="1">
    <name type="scientific">Cacopsylla melanoneura</name>
    <dbReference type="NCBI Taxonomy" id="428564"/>
    <lineage>
        <taxon>Eukaryota</taxon>
        <taxon>Metazoa</taxon>
        <taxon>Ecdysozoa</taxon>
        <taxon>Arthropoda</taxon>
        <taxon>Hexapoda</taxon>
        <taxon>Insecta</taxon>
        <taxon>Pterygota</taxon>
        <taxon>Neoptera</taxon>
        <taxon>Paraneoptera</taxon>
        <taxon>Hemiptera</taxon>
        <taxon>Sternorrhyncha</taxon>
        <taxon>Psylloidea</taxon>
        <taxon>Psyllidae</taxon>
        <taxon>Psyllinae</taxon>
        <taxon>Cacopsylla</taxon>
    </lineage>
</organism>
<proteinExistence type="predicted"/>
<evidence type="ECO:0000313" key="1">
    <source>
        <dbReference type="EMBL" id="CAG6777738.1"/>
    </source>
</evidence>
<reference evidence="1" key="1">
    <citation type="submission" date="2021-05" db="EMBL/GenBank/DDBJ databases">
        <authorList>
            <person name="Alioto T."/>
            <person name="Alioto T."/>
            <person name="Gomez Garrido J."/>
        </authorList>
    </citation>
    <scope>NUCLEOTIDE SEQUENCE</scope>
</reference>
<dbReference type="EMBL" id="HBUF01606893">
    <property type="protein sequence ID" value="CAG6777738.1"/>
    <property type="molecule type" value="Transcribed_RNA"/>
</dbReference>
<accession>A0A8D9B370</accession>
<name>A0A8D9B370_9HEMI</name>
<sequence length="112" mass="13012">MDYFLCPFGFFYNQVRLCITLQVVPNKHSFPKLRYEPACFDCPKHDLIPSLHDFRGNVNKNLRKKKLGNVELNKNTFPSRFPMMFPLIRDRSNGECLGNIRETRTSVAVGAM</sequence>